<reference evidence="1 2" key="1">
    <citation type="submission" date="2020-04" db="EMBL/GenBank/DDBJ databases">
        <authorList>
            <person name="Laetsch R D."/>
            <person name="Stevens L."/>
            <person name="Kumar S."/>
            <person name="Blaxter L. M."/>
        </authorList>
    </citation>
    <scope>NUCLEOTIDE SEQUENCE [LARGE SCALE GENOMIC DNA]</scope>
</reference>
<name>A0A8S1EKA0_9PELO</name>
<keyword evidence="2" id="KW-1185">Reference proteome</keyword>
<dbReference type="AlphaFoldDB" id="A0A8S1EKA0"/>
<protein>
    <submittedName>
        <fullName evidence="1">Uncharacterized protein</fullName>
    </submittedName>
</protein>
<gene>
    <name evidence="1" type="ORF">CBOVIS_LOCUS2874</name>
</gene>
<comment type="caution">
    <text evidence="1">The sequence shown here is derived from an EMBL/GenBank/DDBJ whole genome shotgun (WGS) entry which is preliminary data.</text>
</comment>
<accession>A0A8S1EKA0</accession>
<dbReference type="Proteomes" id="UP000494206">
    <property type="component" value="Unassembled WGS sequence"/>
</dbReference>
<organism evidence="1 2">
    <name type="scientific">Caenorhabditis bovis</name>
    <dbReference type="NCBI Taxonomy" id="2654633"/>
    <lineage>
        <taxon>Eukaryota</taxon>
        <taxon>Metazoa</taxon>
        <taxon>Ecdysozoa</taxon>
        <taxon>Nematoda</taxon>
        <taxon>Chromadorea</taxon>
        <taxon>Rhabditida</taxon>
        <taxon>Rhabditina</taxon>
        <taxon>Rhabditomorpha</taxon>
        <taxon>Rhabditoidea</taxon>
        <taxon>Rhabditidae</taxon>
        <taxon>Peloderinae</taxon>
        <taxon>Caenorhabditis</taxon>
    </lineage>
</organism>
<evidence type="ECO:0000313" key="1">
    <source>
        <dbReference type="EMBL" id="CAB3399807.1"/>
    </source>
</evidence>
<proteinExistence type="predicted"/>
<evidence type="ECO:0000313" key="2">
    <source>
        <dbReference type="Proteomes" id="UP000494206"/>
    </source>
</evidence>
<dbReference type="EMBL" id="CADEPM010000002">
    <property type="protein sequence ID" value="CAB3399807.1"/>
    <property type="molecule type" value="Genomic_DNA"/>
</dbReference>
<sequence>MNIAQLVDHELNEIVSSVRGILCEYSFSSQHHRYFVRLAQHKKLVDTYNKLRPFLGLFPDWVQQAREFVEKSQKTFQTLELLHIPMHTGRTVDEEAMVQLDTDIYNMCVSFDTLVLQLCGRHANFRL</sequence>